<proteinExistence type="predicted"/>
<dbReference type="RefSeq" id="WP_084521123.1">
    <property type="nucleotide sequence ID" value="NZ_JABELX010000006.1"/>
</dbReference>
<dbReference type="Proteomes" id="UP000586827">
    <property type="component" value="Unassembled WGS sequence"/>
</dbReference>
<evidence type="ECO:0000313" key="1">
    <source>
        <dbReference type="EMBL" id="NNH71885.1"/>
    </source>
</evidence>
<dbReference type="AlphaFoldDB" id="A0A849C6B3"/>
<organism evidence="1 2">
    <name type="scientific">Nocardia uniformis</name>
    <dbReference type="NCBI Taxonomy" id="53432"/>
    <lineage>
        <taxon>Bacteria</taxon>
        <taxon>Bacillati</taxon>
        <taxon>Actinomycetota</taxon>
        <taxon>Actinomycetes</taxon>
        <taxon>Mycobacteriales</taxon>
        <taxon>Nocardiaceae</taxon>
        <taxon>Nocardia</taxon>
    </lineage>
</organism>
<name>A0A849C6B3_9NOCA</name>
<dbReference type="EMBL" id="JABELX010000006">
    <property type="protein sequence ID" value="NNH71885.1"/>
    <property type="molecule type" value="Genomic_DNA"/>
</dbReference>
<protein>
    <submittedName>
        <fullName evidence="1">Uncharacterized protein</fullName>
    </submittedName>
</protein>
<reference evidence="1 2" key="1">
    <citation type="submission" date="2020-05" db="EMBL/GenBank/DDBJ databases">
        <title>MicrobeNet Type strains.</title>
        <authorList>
            <person name="Nicholson A.C."/>
        </authorList>
    </citation>
    <scope>NUCLEOTIDE SEQUENCE [LARGE SCALE GENOMIC DNA]</scope>
    <source>
        <strain evidence="1 2">JCM 3224</strain>
    </source>
</reference>
<sequence>MADEGAVSAGSAPAEWPTVTAISLTGTIKVRTTEQGLPVALRVDPSELHRDPAHLANEVLRLCQRAANRAGLAKRKQLEEAGASAATLALTGLPTEAEVRQLEQAEELDYDMEPRSWLRTL</sequence>
<keyword evidence="2" id="KW-1185">Reference proteome</keyword>
<accession>A0A849C6B3</accession>
<gene>
    <name evidence="1" type="ORF">HLB23_18820</name>
</gene>
<comment type="caution">
    <text evidence="1">The sequence shown here is derived from an EMBL/GenBank/DDBJ whole genome shotgun (WGS) entry which is preliminary data.</text>
</comment>
<evidence type="ECO:0000313" key="2">
    <source>
        <dbReference type="Proteomes" id="UP000586827"/>
    </source>
</evidence>